<dbReference type="EMBL" id="JAUEPT010000017">
    <property type="protein sequence ID" value="KAK0445211.1"/>
    <property type="molecule type" value="Genomic_DNA"/>
</dbReference>
<name>A0AA39JP01_9AGAR</name>
<keyword evidence="3" id="KW-1185">Reference proteome</keyword>
<evidence type="ECO:0000313" key="3">
    <source>
        <dbReference type="Proteomes" id="UP001175226"/>
    </source>
</evidence>
<feature type="signal peptide" evidence="1">
    <location>
        <begin position="1"/>
        <end position="18"/>
    </location>
</feature>
<dbReference type="Gene3D" id="2.80.10.50">
    <property type="match status" value="1"/>
</dbReference>
<dbReference type="CDD" id="cd23714">
    <property type="entry name" value="beta-trefoil_Ricin_MtaL"/>
    <property type="match status" value="1"/>
</dbReference>
<evidence type="ECO:0000256" key="1">
    <source>
        <dbReference type="SAM" id="SignalP"/>
    </source>
</evidence>
<dbReference type="Proteomes" id="UP001175226">
    <property type="component" value="Unassembled WGS sequence"/>
</dbReference>
<comment type="caution">
    <text evidence="2">The sequence shown here is derived from an EMBL/GenBank/DDBJ whole genome shotgun (WGS) entry which is preliminary data.</text>
</comment>
<organism evidence="2 3">
    <name type="scientific">Armillaria borealis</name>
    <dbReference type="NCBI Taxonomy" id="47425"/>
    <lineage>
        <taxon>Eukaryota</taxon>
        <taxon>Fungi</taxon>
        <taxon>Dikarya</taxon>
        <taxon>Basidiomycota</taxon>
        <taxon>Agaricomycotina</taxon>
        <taxon>Agaricomycetes</taxon>
        <taxon>Agaricomycetidae</taxon>
        <taxon>Agaricales</taxon>
        <taxon>Marasmiineae</taxon>
        <taxon>Physalacriaceae</taxon>
        <taxon>Armillaria</taxon>
    </lineage>
</organism>
<dbReference type="SUPFAM" id="SSF50370">
    <property type="entry name" value="Ricin B-like lectins"/>
    <property type="match status" value="1"/>
</dbReference>
<protein>
    <recommendedName>
        <fullName evidence="4">Ricin B lectin domain-containing protein</fullName>
    </recommendedName>
</protein>
<proteinExistence type="predicted"/>
<gene>
    <name evidence="2" type="ORF">EV421DRAFT_347088</name>
</gene>
<accession>A0AA39JP01</accession>
<sequence length="182" mass="19850">MLCNKLLVLSSLFLATLAQLPREVASGDQSAKFVNKHSDSSVRSYTLGTENIFVPFVAVNGSEHEEWDLSKTQGGYTIENVATGGFIKADVCGVRPSNFIVLDSLTSCKDKRLVTTESDGDATTFAISTAGEGSYVIKLPYEDLVWTVQDPVNYQGAVMLSRSVGSDAQLWYLDKVDECYVD</sequence>
<feature type="chain" id="PRO_5041231579" description="Ricin B lectin domain-containing protein" evidence="1">
    <location>
        <begin position="19"/>
        <end position="182"/>
    </location>
</feature>
<keyword evidence="1" id="KW-0732">Signal</keyword>
<reference evidence="2" key="1">
    <citation type="submission" date="2023-06" db="EMBL/GenBank/DDBJ databases">
        <authorList>
            <consortium name="Lawrence Berkeley National Laboratory"/>
            <person name="Ahrendt S."/>
            <person name="Sahu N."/>
            <person name="Indic B."/>
            <person name="Wong-Bajracharya J."/>
            <person name="Merenyi Z."/>
            <person name="Ke H.-M."/>
            <person name="Monk M."/>
            <person name="Kocsube S."/>
            <person name="Drula E."/>
            <person name="Lipzen A."/>
            <person name="Balint B."/>
            <person name="Henrissat B."/>
            <person name="Andreopoulos B."/>
            <person name="Martin F.M."/>
            <person name="Harder C.B."/>
            <person name="Rigling D."/>
            <person name="Ford K.L."/>
            <person name="Foster G.D."/>
            <person name="Pangilinan J."/>
            <person name="Papanicolaou A."/>
            <person name="Barry K."/>
            <person name="LaButti K."/>
            <person name="Viragh M."/>
            <person name="Koriabine M."/>
            <person name="Yan M."/>
            <person name="Riley R."/>
            <person name="Champramary S."/>
            <person name="Plett K.L."/>
            <person name="Tsai I.J."/>
            <person name="Slot J."/>
            <person name="Sipos G."/>
            <person name="Plett J."/>
            <person name="Nagy L.G."/>
            <person name="Grigoriev I.V."/>
        </authorList>
    </citation>
    <scope>NUCLEOTIDE SEQUENCE</scope>
    <source>
        <strain evidence="2">FPL87.14</strain>
    </source>
</reference>
<evidence type="ECO:0008006" key="4">
    <source>
        <dbReference type="Google" id="ProtNLM"/>
    </source>
</evidence>
<evidence type="ECO:0000313" key="2">
    <source>
        <dbReference type="EMBL" id="KAK0445211.1"/>
    </source>
</evidence>
<dbReference type="InterPro" id="IPR035992">
    <property type="entry name" value="Ricin_B-like_lectins"/>
</dbReference>
<dbReference type="AlphaFoldDB" id="A0AA39JP01"/>